<dbReference type="EMBL" id="LCKW01000001">
    <property type="protein sequence ID" value="KKU09260.1"/>
    <property type="molecule type" value="Genomic_DNA"/>
</dbReference>
<dbReference type="STRING" id="1618993.UX09_C0001G0054"/>
<dbReference type="Proteomes" id="UP000034354">
    <property type="component" value="Unassembled WGS sequence"/>
</dbReference>
<sequence length="395" mass="43887">MTGVLFFGYSILSCGTDYYLDLNLACPASWFTKNLPASFDGKIESIKPGTYVSYSVTKILKSATDYEPAEISSELFSYRLEDKETNKLFSSMNNGIFNFSKQGTGILTINGLSSSSAATFIDMAGIQTTTDSFDFPLNSNNGKIAVLTEELDLGSGEMGCPRDGLKISIINENGINLVSDKTFVWKDYDLQQLCPEVYYVSNDGKYFYVIGDSVGGGTVDTIMKYSVEEDKMFKADLLEKDSRLVSWQINTDNGWLGVVSVDKNLGTAQHVFRINLISGEITDLVIPHSFLSIDRVFLSSDGNFWSPVFNDGAEGIQDCVRVLSVGQELVEDNETQCLMSGKVVDWVDDLLIVKRDGELVLYDLTTKMTIILDRDICESWDPDYQIIDYIGTIKI</sequence>
<proteinExistence type="predicted"/>
<gene>
    <name evidence="1" type="ORF">UX09_C0001G0054</name>
</gene>
<accession>A0A0G1QKS7</accession>
<evidence type="ECO:0000313" key="2">
    <source>
        <dbReference type="Proteomes" id="UP000034354"/>
    </source>
</evidence>
<reference evidence="1 2" key="1">
    <citation type="journal article" date="2015" name="Nature">
        <title>rRNA introns, odd ribosomes, and small enigmatic genomes across a large radiation of phyla.</title>
        <authorList>
            <person name="Brown C.T."/>
            <person name="Hug L.A."/>
            <person name="Thomas B.C."/>
            <person name="Sharon I."/>
            <person name="Castelle C.J."/>
            <person name="Singh A."/>
            <person name="Wilkins M.J."/>
            <person name="Williams K.H."/>
            <person name="Banfield J.F."/>
        </authorList>
    </citation>
    <scope>NUCLEOTIDE SEQUENCE [LARGE SCALE GENOMIC DNA]</scope>
</reference>
<dbReference type="SUPFAM" id="SSF82171">
    <property type="entry name" value="DPP6 N-terminal domain-like"/>
    <property type="match status" value="1"/>
</dbReference>
<evidence type="ECO:0000313" key="1">
    <source>
        <dbReference type="EMBL" id="KKU09260.1"/>
    </source>
</evidence>
<protein>
    <submittedName>
        <fullName evidence="1">Uncharacterized protein</fullName>
    </submittedName>
</protein>
<comment type="caution">
    <text evidence="1">The sequence shown here is derived from an EMBL/GenBank/DDBJ whole genome shotgun (WGS) entry which is preliminary data.</text>
</comment>
<dbReference type="AlphaFoldDB" id="A0A0G1QKS7"/>
<name>A0A0G1QKS7_9BACT</name>
<organism evidence="1 2">
    <name type="scientific">Candidatus Uhrbacteria bacterium GW2011_GWE2_45_35</name>
    <dbReference type="NCBI Taxonomy" id="1618993"/>
    <lineage>
        <taxon>Bacteria</taxon>
        <taxon>Candidatus Uhriibacteriota</taxon>
    </lineage>
</organism>